<evidence type="ECO:0000256" key="1">
    <source>
        <dbReference type="SAM" id="MobiDB-lite"/>
    </source>
</evidence>
<evidence type="ECO:0008006" key="4">
    <source>
        <dbReference type="Google" id="ProtNLM"/>
    </source>
</evidence>
<sequence>ISQKTVGKTVSRFEQTGSVKDRPKSGRPKTATDEETSLNVALSFIENPRISI</sequence>
<dbReference type="EMBL" id="GL443102">
    <property type="protein sequence ID" value="EFN62578.1"/>
    <property type="molecule type" value="Genomic_DNA"/>
</dbReference>
<gene>
    <name evidence="2" type="ORF">EAG_00244</name>
</gene>
<dbReference type="InParanoid" id="E2AVG1"/>
<evidence type="ECO:0000313" key="3">
    <source>
        <dbReference type="Proteomes" id="UP000000311"/>
    </source>
</evidence>
<proteinExistence type="predicted"/>
<evidence type="ECO:0000313" key="2">
    <source>
        <dbReference type="EMBL" id="EFN62578.1"/>
    </source>
</evidence>
<dbReference type="Proteomes" id="UP000000311">
    <property type="component" value="Unassembled WGS sequence"/>
</dbReference>
<feature type="compositionally biased region" description="Polar residues" evidence="1">
    <location>
        <begin position="1"/>
        <end position="18"/>
    </location>
</feature>
<accession>E2AVG1</accession>
<feature type="non-terminal residue" evidence="2">
    <location>
        <position position="1"/>
    </location>
</feature>
<dbReference type="AlphaFoldDB" id="E2AVG1"/>
<protein>
    <recommendedName>
        <fullName evidence="4">DUF4817 domain-containing protein</fullName>
    </recommendedName>
</protein>
<feature type="non-terminal residue" evidence="2">
    <location>
        <position position="52"/>
    </location>
</feature>
<feature type="region of interest" description="Disordered" evidence="1">
    <location>
        <begin position="1"/>
        <end position="35"/>
    </location>
</feature>
<name>E2AVG1_CAMFO</name>
<organism evidence="3">
    <name type="scientific">Camponotus floridanus</name>
    <name type="common">Florida carpenter ant</name>
    <dbReference type="NCBI Taxonomy" id="104421"/>
    <lineage>
        <taxon>Eukaryota</taxon>
        <taxon>Metazoa</taxon>
        <taxon>Ecdysozoa</taxon>
        <taxon>Arthropoda</taxon>
        <taxon>Hexapoda</taxon>
        <taxon>Insecta</taxon>
        <taxon>Pterygota</taxon>
        <taxon>Neoptera</taxon>
        <taxon>Endopterygota</taxon>
        <taxon>Hymenoptera</taxon>
        <taxon>Apocrita</taxon>
        <taxon>Aculeata</taxon>
        <taxon>Formicoidea</taxon>
        <taxon>Formicidae</taxon>
        <taxon>Formicinae</taxon>
        <taxon>Camponotus</taxon>
    </lineage>
</organism>
<reference evidence="2 3" key="1">
    <citation type="journal article" date="2010" name="Science">
        <title>Genomic comparison of the ants Camponotus floridanus and Harpegnathos saltator.</title>
        <authorList>
            <person name="Bonasio R."/>
            <person name="Zhang G."/>
            <person name="Ye C."/>
            <person name="Mutti N.S."/>
            <person name="Fang X."/>
            <person name="Qin N."/>
            <person name="Donahue G."/>
            <person name="Yang P."/>
            <person name="Li Q."/>
            <person name="Li C."/>
            <person name="Zhang P."/>
            <person name="Huang Z."/>
            <person name="Berger S.L."/>
            <person name="Reinberg D."/>
            <person name="Wang J."/>
            <person name="Liebig J."/>
        </authorList>
    </citation>
    <scope>NUCLEOTIDE SEQUENCE [LARGE SCALE GENOMIC DNA]</scope>
    <source>
        <strain evidence="3">C129</strain>
    </source>
</reference>
<keyword evidence="3" id="KW-1185">Reference proteome</keyword>